<dbReference type="InterPro" id="IPR020311">
    <property type="entry name" value="Uncharacterised_Rv0898c"/>
</dbReference>
<dbReference type="Proteomes" id="UP001595872">
    <property type="component" value="Unassembled WGS sequence"/>
</dbReference>
<name>A0ABV9U4P7_9ACTN</name>
<feature type="region of interest" description="Disordered" evidence="1">
    <location>
        <begin position="57"/>
        <end position="81"/>
    </location>
</feature>
<keyword evidence="3" id="KW-1185">Reference proteome</keyword>
<protein>
    <submittedName>
        <fullName evidence="2">DUF2630 family protein</fullName>
    </submittedName>
</protein>
<evidence type="ECO:0000313" key="2">
    <source>
        <dbReference type="EMBL" id="MFC4910811.1"/>
    </source>
</evidence>
<organism evidence="2 3">
    <name type="scientific">Actinomadura gamaensis</name>
    <dbReference type="NCBI Taxonomy" id="1763541"/>
    <lineage>
        <taxon>Bacteria</taxon>
        <taxon>Bacillati</taxon>
        <taxon>Actinomycetota</taxon>
        <taxon>Actinomycetes</taxon>
        <taxon>Streptosporangiales</taxon>
        <taxon>Thermomonosporaceae</taxon>
        <taxon>Actinomadura</taxon>
    </lineage>
</organism>
<evidence type="ECO:0000256" key="1">
    <source>
        <dbReference type="SAM" id="MobiDB-lite"/>
    </source>
</evidence>
<proteinExistence type="predicted"/>
<reference evidence="3" key="1">
    <citation type="journal article" date="2019" name="Int. J. Syst. Evol. Microbiol.">
        <title>The Global Catalogue of Microorganisms (GCM) 10K type strain sequencing project: providing services to taxonomists for standard genome sequencing and annotation.</title>
        <authorList>
            <consortium name="The Broad Institute Genomics Platform"/>
            <consortium name="The Broad Institute Genome Sequencing Center for Infectious Disease"/>
            <person name="Wu L."/>
            <person name="Ma J."/>
        </authorList>
    </citation>
    <scope>NUCLEOTIDE SEQUENCE [LARGE SCALE GENOMIC DNA]</scope>
    <source>
        <strain evidence="3">KLKA75</strain>
    </source>
</reference>
<dbReference type="RefSeq" id="WP_378259467.1">
    <property type="nucleotide sequence ID" value="NZ_JBHSIT010000008.1"/>
</dbReference>
<dbReference type="EMBL" id="JBHSIT010000008">
    <property type="protein sequence ID" value="MFC4910811.1"/>
    <property type="molecule type" value="Genomic_DNA"/>
</dbReference>
<accession>A0ABV9U4P7</accession>
<gene>
    <name evidence="2" type="ORF">ACFPCY_26090</name>
</gene>
<comment type="caution">
    <text evidence="2">The sequence shown here is derived from an EMBL/GenBank/DDBJ whole genome shotgun (WGS) entry which is preliminary data.</text>
</comment>
<dbReference type="Pfam" id="PF10944">
    <property type="entry name" value="DUF2630"/>
    <property type="match status" value="1"/>
</dbReference>
<sequence>MDDKQILSHIDEYVAEEAKLREKLQRGELSQGEEQQRLRALEVELDQCWDLLRQRRARRDAGQNPDDATARPGAAVEGYLQ</sequence>
<evidence type="ECO:0000313" key="3">
    <source>
        <dbReference type="Proteomes" id="UP001595872"/>
    </source>
</evidence>